<organism evidence="4 5">
    <name type="scientific">Fusarium acuminatum</name>
    <dbReference type="NCBI Taxonomy" id="5515"/>
    <lineage>
        <taxon>Eukaryota</taxon>
        <taxon>Fungi</taxon>
        <taxon>Dikarya</taxon>
        <taxon>Ascomycota</taxon>
        <taxon>Pezizomycotina</taxon>
        <taxon>Sordariomycetes</taxon>
        <taxon>Hypocreomycetidae</taxon>
        <taxon>Hypocreales</taxon>
        <taxon>Nectriaceae</taxon>
        <taxon>Fusarium</taxon>
        <taxon>Fusarium tricinctum species complex</taxon>
    </lineage>
</organism>
<dbReference type="PROSITE" id="PS51352">
    <property type="entry name" value="THIOREDOXIN_2"/>
    <property type="match status" value="1"/>
</dbReference>
<proteinExistence type="inferred from homology"/>
<keyword evidence="2" id="KW-1015">Disulfide bond</keyword>
<evidence type="ECO:0000256" key="2">
    <source>
        <dbReference type="ARBA" id="ARBA00023157"/>
    </source>
</evidence>
<evidence type="ECO:0000259" key="3">
    <source>
        <dbReference type="PROSITE" id="PS51352"/>
    </source>
</evidence>
<dbReference type="SUPFAM" id="SSF52833">
    <property type="entry name" value="Thioredoxin-like"/>
    <property type="match status" value="1"/>
</dbReference>
<dbReference type="InterPro" id="IPR013766">
    <property type="entry name" value="Thioredoxin_domain"/>
</dbReference>
<dbReference type="Pfam" id="PF00085">
    <property type="entry name" value="Thioredoxin"/>
    <property type="match status" value="1"/>
</dbReference>
<dbReference type="EMBL" id="CP151262">
    <property type="protein sequence ID" value="WZH45380.1"/>
    <property type="molecule type" value="Genomic_DNA"/>
</dbReference>
<name>A0ABZ2WY62_9HYPO</name>
<reference evidence="4 5" key="1">
    <citation type="submission" date="2024-04" db="EMBL/GenBank/DDBJ databases">
        <title>Complete genome sequence of Fusarium acuminatum.</title>
        <authorList>
            <person name="Lan B."/>
        </authorList>
    </citation>
    <scope>NUCLEOTIDE SEQUENCE [LARGE SCALE GENOMIC DNA]</scope>
    <source>
        <strain evidence="4">1A</strain>
    </source>
</reference>
<dbReference type="InterPro" id="IPR036249">
    <property type="entry name" value="Thioredoxin-like_sf"/>
</dbReference>
<keyword evidence="5" id="KW-1185">Reference proteome</keyword>
<dbReference type="CDD" id="cd02947">
    <property type="entry name" value="TRX_family"/>
    <property type="match status" value="1"/>
</dbReference>
<accession>A0ABZ2WY62</accession>
<evidence type="ECO:0000313" key="4">
    <source>
        <dbReference type="EMBL" id="WZH45380.1"/>
    </source>
</evidence>
<dbReference type="Gene3D" id="3.40.30.10">
    <property type="entry name" value="Glutaredoxin"/>
    <property type="match status" value="1"/>
</dbReference>
<dbReference type="PANTHER" id="PTHR46115">
    <property type="entry name" value="THIOREDOXIN-LIKE PROTEIN 1"/>
    <property type="match status" value="1"/>
</dbReference>
<evidence type="ECO:0000313" key="5">
    <source>
        <dbReference type="Proteomes" id="UP001489902"/>
    </source>
</evidence>
<feature type="domain" description="Thioredoxin" evidence="3">
    <location>
        <begin position="13"/>
        <end position="131"/>
    </location>
</feature>
<evidence type="ECO:0000256" key="1">
    <source>
        <dbReference type="ARBA" id="ARBA00008987"/>
    </source>
</evidence>
<protein>
    <submittedName>
        <fullName evidence="4">Thioredoxin-like protein</fullName>
    </submittedName>
</protein>
<dbReference type="Proteomes" id="UP001489902">
    <property type="component" value="Chromosome 3"/>
</dbReference>
<gene>
    <name evidence="4" type="ORF">QYS62_006434</name>
</gene>
<comment type="similarity">
    <text evidence="1">Belongs to the thioredoxin family.</text>
</comment>
<sequence>MQSANHSIDYNSTNAYRHTPTAEMPTKIVESKKEYDDLLNSHPYAVVYATASWCGPCKAIGPFFDKHASEYDIPEKIAFIKFDTDEVPDIAQELGIRSIPAFFTFEDGGKIDSLSGANPPALLRLIAEVHHKAGA</sequence>